<feature type="chain" id="PRO_5042856900" description="FAS1 domain-containing protein" evidence="1">
    <location>
        <begin position="24"/>
        <end position="732"/>
    </location>
</feature>
<dbReference type="GO" id="GO:0050839">
    <property type="term" value="F:cell adhesion molecule binding"/>
    <property type="evidence" value="ECO:0007669"/>
    <property type="project" value="TreeGrafter"/>
</dbReference>
<name>A0AAN9GA15_9CAEN</name>
<comment type="caution">
    <text evidence="3">The sequence shown here is derived from an EMBL/GenBank/DDBJ whole genome shotgun (WGS) entry which is preliminary data.</text>
</comment>
<evidence type="ECO:0000259" key="2">
    <source>
        <dbReference type="PROSITE" id="PS50213"/>
    </source>
</evidence>
<sequence length="732" mass="80335">MLRSVCVVAVVVLSLLAVTETEAGWGGWRGRHKAKDMWSQFLRGFRNGFGGRSFRYGGHHSPFQFGFDFNFGRQRDWWEGPNVCHTEDTDNGTASDEATITHHFKTATQVCEQSETAYRCKSTVQGPNGQVTKTELYQCCHGFTRKAGEFGCPEKLRLNDLPATAQELGLNDLLTAVTTVGLAEELARSNFTVFAPVDGSFPIPQGSGFTLGEKPKAIMVSGPMQSEIESELQNIILGHLLPEPRRASSFSDEDILLTGSPVDSTIRINFYSRPEKLTTANCVRVTSTDNLATNGVIHVVEKVLPTVTSSLLDLIQRDEQFSYLKTALARANLVPTFRGDGQFTLFAPTNAAFQKLDPILLDRLLSGNPECLQKVLNQHVLPHVICSAVIQGKAMSRNLLHNFLNLTRTDDDKVFVNDAQVVRADVMATNGVLHVIDDVLVPDDALDLVSVAKNSGLTELVKLVNAAGLVSTLQNADNVTVLAPSNEAIQALSPEVVKKLTSDPALLQSVLTYHVIPEELTARELYNERVLDTLNAQGKVRVNHFSQFPFAHRQVLTVQCAKVIAANVGACNGIVHVIDQVMLPPSGNVVDVLAADPNYSTLVRLVKIAGLADYLQRPEALTVFAPTNKAFSQVPKELLKELEGDREQLADILKLHVLERNLCCSGIFNNPWWRTQVRTLGGVVSLSRDRSGRPRVNDAMIDSCDNTATNGVVHGIDSVLLPEPEQPWYMFP</sequence>
<dbReference type="Pfam" id="PF02469">
    <property type="entry name" value="Fasciclin"/>
    <property type="match status" value="4"/>
</dbReference>
<feature type="domain" description="FAS1" evidence="2">
    <location>
        <begin position="157"/>
        <end position="304"/>
    </location>
</feature>
<dbReference type="InterPro" id="IPR050904">
    <property type="entry name" value="Adhesion/Biosynth-related"/>
</dbReference>
<dbReference type="GO" id="GO:0007155">
    <property type="term" value="P:cell adhesion"/>
    <property type="evidence" value="ECO:0007669"/>
    <property type="project" value="TreeGrafter"/>
</dbReference>
<dbReference type="PANTHER" id="PTHR10900">
    <property type="entry name" value="PERIOSTIN-RELATED"/>
    <property type="match status" value="1"/>
</dbReference>
<dbReference type="InterPro" id="IPR000782">
    <property type="entry name" value="FAS1_domain"/>
</dbReference>
<dbReference type="Proteomes" id="UP001374579">
    <property type="component" value="Unassembled WGS sequence"/>
</dbReference>
<evidence type="ECO:0000313" key="4">
    <source>
        <dbReference type="Proteomes" id="UP001374579"/>
    </source>
</evidence>
<protein>
    <recommendedName>
        <fullName evidence="2">FAS1 domain-containing protein</fullName>
    </recommendedName>
</protein>
<reference evidence="3 4" key="1">
    <citation type="submission" date="2024-02" db="EMBL/GenBank/DDBJ databases">
        <title>Chromosome-scale genome assembly of the rough periwinkle Littorina saxatilis.</title>
        <authorList>
            <person name="De Jode A."/>
            <person name="Faria R."/>
            <person name="Formenti G."/>
            <person name="Sims Y."/>
            <person name="Smith T.P."/>
            <person name="Tracey A."/>
            <person name="Wood J.M.D."/>
            <person name="Zagrodzka Z.B."/>
            <person name="Johannesson K."/>
            <person name="Butlin R.K."/>
            <person name="Leder E.H."/>
        </authorList>
    </citation>
    <scope>NUCLEOTIDE SEQUENCE [LARGE SCALE GENOMIC DNA]</scope>
    <source>
        <strain evidence="3">Snail1</strain>
        <tissue evidence="3">Muscle</tissue>
    </source>
</reference>
<dbReference type="GO" id="GO:0030198">
    <property type="term" value="P:extracellular matrix organization"/>
    <property type="evidence" value="ECO:0007669"/>
    <property type="project" value="TreeGrafter"/>
</dbReference>
<keyword evidence="1" id="KW-0732">Signal</keyword>
<dbReference type="SMART" id="SM00554">
    <property type="entry name" value="FAS1"/>
    <property type="match status" value="4"/>
</dbReference>
<dbReference type="GO" id="GO:0031012">
    <property type="term" value="C:extracellular matrix"/>
    <property type="evidence" value="ECO:0007669"/>
    <property type="project" value="TreeGrafter"/>
</dbReference>
<dbReference type="FunFam" id="2.30.180.10:FF:000032">
    <property type="entry name" value="Fasciclin domain-containing protein, putative"/>
    <property type="match status" value="1"/>
</dbReference>
<proteinExistence type="predicted"/>
<accession>A0AAN9GA15</accession>
<feature type="signal peptide" evidence="1">
    <location>
        <begin position="1"/>
        <end position="23"/>
    </location>
</feature>
<dbReference type="EMBL" id="JBAMIC010000011">
    <property type="protein sequence ID" value="KAK7101208.1"/>
    <property type="molecule type" value="Genomic_DNA"/>
</dbReference>
<dbReference type="FunFam" id="2.30.180.10:FF:000014">
    <property type="entry name" value="Stabilin 1"/>
    <property type="match status" value="2"/>
</dbReference>
<dbReference type="GO" id="GO:0005615">
    <property type="term" value="C:extracellular space"/>
    <property type="evidence" value="ECO:0007669"/>
    <property type="project" value="TreeGrafter"/>
</dbReference>
<feature type="domain" description="FAS1" evidence="2">
    <location>
        <begin position="444"/>
        <end position="582"/>
    </location>
</feature>
<feature type="domain" description="FAS1" evidence="2">
    <location>
        <begin position="308"/>
        <end position="440"/>
    </location>
</feature>
<dbReference type="SUPFAM" id="SSF82153">
    <property type="entry name" value="FAS1 domain"/>
    <property type="match status" value="4"/>
</dbReference>
<evidence type="ECO:0000313" key="3">
    <source>
        <dbReference type="EMBL" id="KAK7101208.1"/>
    </source>
</evidence>
<evidence type="ECO:0000256" key="1">
    <source>
        <dbReference type="SAM" id="SignalP"/>
    </source>
</evidence>
<keyword evidence="4" id="KW-1185">Reference proteome</keyword>
<organism evidence="3 4">
    <name type="scientific">Littorina saxatilis</name>
    <dbReference type="NCBI Taxonomy" id="31220"/>
    <lineage>
        <taxon>Eukaryota</taxon>
        <taxon>Metazoa</taxon>
        <taxon>Spiralia</taxon>
        <taxon>Lophotrochozoa</taxon>
        <taxon>Mollusca</taxon>
        <taxon>Gastropoda</taxon>
        <taxon>Caenogastropoda</taxon>
        <taxon>Littorinimorpha</taxon>
        <taxon>Littorinoidea</taxon>
        <taxon>Littorinidae</taxon>
        <taxon>Littorina</taxon>
    </lineage>
</organism>
<gene>
    <name evidence="3" type="ORF">V1264_024032</name>
</gene>
<dbReference type="PANTHER" id="PTHR10900:SF77">
    <property type="entry name" value="FI19380P1"/>
    <property type="match status" value="1"/>
</dbReference>
<dbReference type="AlphaFoldDB" id="A0AAN9GA15"/>
<dbReference type="InterPro" id="IPR036378">
    <property type="entry name" value="FAS1_dom_sf"/>
</dbReference>
<dbReference type="PROSITE" id="PS50213">
    <property type="entry name" value="FAS1"/>
    <property type="match status" value="4"/>
</dbReference>
<feature type="domain" description="FAS1" evidence="2">
    <location>
        <begin position="586"/>
        <end position="720"/>
    </location>
</feature>
<dbReference type="Gene3D" id="2.30.180.10">
    <property type="entry name" value="FAS1 domain"/>
    <property type="match status" value="4"/>
</dbReference>